<dbReference type="Gene3D" id="3.40.50.1820">
    <property type="entry name" value="alpha/beta hydrolase"/>
    <property type="match status" value="1"/>
</dbReference>
<dbReference type="EMBL" id="CP060717">
    <property type="protein sequence ID" value="QNN64714.1"/>
    <property type="molecule type" value="Genomic_DNA"/>
</dbReference>
<dbReference type="PANTHER" id="PTHR48098">
    <property type="entry name" value="ENTEROCHELIN ESTERASE-RELATED"/>
    <property type="match status" value="1"/>
</dbReference>
<keyword evidence="2" id="KW-0378">Hydrolase</keyword>
<proteinExistence type="predicted"/>
<dbReference type="Proteomes" id="UP000515955">
    <property type="component" value="Chromosome"/>
</dbReference>
<dbReference type="PANTHER" id="PTHR48098:SF6">
    <property type="entry name" value="FERRI-BACILLIBACTIN ESTERASE BESA"/>
    <property type="match status" value="1"/>
</dbReference>
<dbReference type="GO" id="GO:0016787">
    <property type="term" value="F:hydrolase activity"/>
    <property type="evidence" value="ECO:0007669"/>
    <property type="project" value="UniProtKB-KW"/>
</dbReference>
<evidence type="ECO:0000313" key="2">
    <source>
        <dbReference type="EMBL" id="QNN64714.1"/>
    </source>
</evidence>
<name>A0A7G9SA39_9SPHN</name>
<sequence>MKVLLAALALTFAAPALATTDNPTHMIPKISEGRIVAWPALDGGAAGKMTVWVWLPPGYDTNKAVRYPVLYMHDGQNLFDRALTGYDQEWGMDEAIPRMVRRGDLRSWIVVGVQSPKARYHGLFPAKMLPLLPADFRERVETLEGKERLPFTSAAYLDFLVNTVKARVDRNFRTLRGQANTAVMGSSMGGLMSFYAMAEYPEVFGQAACVSMHLALADPTSKSIDHKVAAKAAAAAFRQYLKTSRMRPGVNHLYIDHGSGTLDGSYGPYSDAVVPMLRAAGWKDGPSFEFRTYAGTEHNETAWRQRVDIPLAFLDRRDP</sequence>
<gene>
    <name evidence="2" type="ORF">H9L12_10630</name>
</gene>
<protein>
    <submittedName>
        <fullName evidence="2">Alpha/beta hydrolase</fullName>
    </submittedName>
</protein>
<dbReference type="AlphaFoldDB" id="A0A7G9SA39"/>
<dbReference type="InterPro" id="IPR029058">
    <property type="entry name" value="AB_hydrolase_fold"/>
</dbReference>
<feature type="signal peptide" evidence="1">
    <location>
        <begin position="1"/>
        <end position="18"/>
    </location>
</feature>
<evidence type="ECO:0000256" key="1">
    <source>
        <dbReference type="SAM" id="SignalP"/>
    </source>
</evidence>
<dbReference type="InterPro" id="IPR000801">
    <property type="entry name" value="Esterase-like"/>
</dbReference>
<dbReference type="Pfam" id="PF00756">
    <property type="entry name" value="Esterase"/>
    <property type="match status" value="1"/>
</dbReference>
<dbReference type="InterPro" id="IPR050583">
    <property type="entry name" value="Mycobacterial_A85_antigen"/>
</dbReference>
<reference evidence="2 3" key="1">
    <citation type="submission" date="2020-08" db="EMBL/GenBank/DDBJ databases">
        <title>Genome sequence of Sphingomonas rhizophila KACC 19189T.</title>
        <authorList>
            <person name="Hyun D.-W."/>
            <person name="Bae J.-W."/>
        </authorList>
    </citation>
    <scope>NUCLEOTIDE SEQUENCE [LARGE SCALE GENOMIC DNA]</scope>
    <source>
        <strain evidence="2 3">KACC 19189</strain>
    </source>
</reference>
<dbReference type="RefSeq" id="WP_187541713.1">
    <property type="nucleotide sequence ID" value="NZ_CP060717.1"/>
</dbReference>
<dbReference type="KEGG" id="srhi:H9L12_10630"/>
<evidence type="ECO:0000313" key="3">
    <source>
        <dbReference type="Proteomes" id="UP000515955"/>
    </source>
</evidence>
<keyword evidence="3" id="KW-1185">Reference proteome</keyword>
<accession>A0A7G9SA39</accession>
<feature type="chain" id="PRO_5028983533" evidence="1">
    <location>
        <begin position="19"/>
        <end position="319"/>
    </location>
</feature>
<organism evidence="2 3">
    <name type="scientific">Sphingomonas rhizophila</name>
    <dbReference type="NCBI Taxonomy" id="2071607"/>
    <lineage>
        <taxon>Bacteria</taxon>
        <taxon>Pseudomonadati</taxon>
        <taxon>Pseudomonadota</taxon>
        <taxon>Alphaproteobacteria</taxon>
        <taxon>Sphingomonadales</taxon>
        <taxon>Sphingomonadaceae</taxon>
        <taxon>Sphingomonas</taxon>
    </lineage>
</organism>
<dbReference type="SUPFAM" id="SSF53474">
    <property type="entry name" value="alpha/beta-Hydrolases"/>
    <property type="match status" value="1"/>
</dbReference>
<keyword evidence="1" id="KW-0732">Signal</keyword>